<reference evidence="1 2" key="1">
    <citation type="submission" date="2022-03" db="EMBL/GenBank/DDBJ databases">
        <title>Hymenobactersp. isolated from the air.</title>
        <authorList>
            <person name="Won M."/>
            <person name="Kwon S.-W."/>
        </authorList>
    </citation>
    <scope>NUCLEOTIDE SEQUENCE [LARGE SCALE GENOMIC DNA]</scope>
    <source>
        <strain evidence="1 2">KACC 21982</strain>
    </source>
</reference>
<gene>
    <name evidence="1" type="ORF">MTX78_20480</name>
</gene>
<dbReference type="EMBL" id="CP094669">
    <property type="protein sequence ID" value="UOG74484.1"/>
    <property type="molecule type" value="Genomic_DNA"/>
</dbReference>
<name>A0ABY4CY86_9BACT</name>
<protein>
    <submittedName>
        <fullName evidence="1">Uncharacterized protein</fullName>
    </submittedName>
</protein>
<evidence type="ECO:0000313" key="1">
    <source>
        <dbReference type="EMBL" id="UOG74484.1"/>
    </source>
</evidence>
<sequence>MEEKDHSNNTPMWMGGSGISIPSSAKSAKQIVVLANALTPKQQKNIVTAVNNESYEMAAEFVWKRSIARLQSILHSLGMNFIGEMLNRSDIDTGSIIENELTEYSTLKLAEQLGIFNSTGAFRLRQSLELVNHFVRLENSEEREDAEELSYFDAMSIVKNCVQYVLGQQNITVAIEFSKLRNRLLSETLSIEDPQVEQLINSPAFYLSTIITTLLSSIKEAKGATVTHALTNLNVLISPIWKNLPEKDKFSLGSSYRDYIADGNTDIANGIRLALLKVQGFDYVPETLKSATFSKIANQVIDTHFSRNNFYNEYSIVNTLANLGSSIPKDAFLDCIQAYLVVYIGNRWGYARDAAPIAYKQLTSIPVERWEYYISKVLKDDDIILYKLSEDIPSTRFVDLYHSLKLNMPTGSNKQMSNLIRSINSKSYQSVKKAAESIIKSREN</sequence>
<organism evidence="1 2">
    <name type="scientific">Hymenobacter tibetensis</name>
    <dbReference type="NCBI Taxonomy" id="497967"/>
    <lineage>
        <taxon>Bacteria</taxon>
        <taxon>Pseudomonadati</taxon>
        <taxon>Bacteroidota</taxon>
        <taxon>Cytophagia</taxon>
        <taxon>Cytophagales</taxon>
        <taxon>Hymenobacteraceae</taxon>
        <taxon>Hymenobacter</taxon>
    </lineage>
</organism>
<proteinExistence type="predicted"/>
<dbReference type="RefSeq" id="WP_243797890.1">
    <property type="nucleotide sequence ID" value="NZ_CP094669.1"/>
</dbReference>
<accession>A0ABY4CY86</accession>
<evidence type="ECO:0000313" key="2">
    <source>
        <dbReference type="Proteomes" id="UP000831113"/>
    </source>
</evidence>
<keyword evidence="2" id="KW-1185">Reference proteome</keyword>
<dbReference type="Proteomes" id="UP000831113">
    <property type="component" value="Chromosome"/>
</dbReference>